<gene>
    <name evidence="2" type="ORF">SAMN05216192_11547</name>
</gene>
<dbReference type="PROSITE" id="PS51186">
    <property type="entry name" value="GNAT"/>
    <property type="match status" value="1"/>
</dbReference>
<dbReference type="InterPro" id="IPR016181">
    <property type="entry name" value="Acyl_CoA_acyltransferase"/>
</dbReference>
<name>A0A1G8SUM5_9BACL</name>
<evidence type="ECO:0000313" key="3">
    <source>
        <dbReference type="Proteomes" id="UP000199050"/>
    </source>
</evidence>
<protein>
    <submittedName>
        <fullName evidence="2">Ribosomal-protein-alanine N-acetyltransferase</fullName>
    </submittedName>
</protein>
<dbReference type="Proteomes" id="UP000199050">
    <property type="component" value="Unassembled WGS sequence"/>
</dbReference>
<keyword evidence="3" id="KW-1185">Reference proteome</keyword>
<dbReference type="EMBL" id="FNDX01000015">
    <property type="protein sequence ID" value="SDJ32280.1"/>
    <property type="molecule type" value="Genomic_DNA"/>
</dbReference>
<evidence type="ECO:0000259" key="1">
    <source>
        <dbReference type="PROSITE" id="PS51186"/>
    </source>
</evidence>
<dbReference type="RefSeq" id="WP_167360682.1">
    <property type="nucleotide sequence ID" value="NZ_CBCSKY010000017.1"/>
</dbReference>
<proteinExistence type="predicted"/>
<dbReference type="GO" id="GO:0005737">
    <property type="term" value="C:cytoplasm"/>
    <property type="evidence" value="ECO:0007669"/>
    <property type="project" value="TreeGrafter"/>
</dbReference>
<sequence length="185" mass="20397">MYICGGVTPELHGARIELQAIAVCHAPALYEIWTHPAVGPWLNAPPLESACDAGQLIELLLQMSREEESLRWSIALPDGKIIGSCGYNQWQLAGAYRGEIGCELSPVYWGQGYMRETLELMLDFGFGTMGLNRIEALCHPGNTRAAGLFRALGFSQEGLLRQYRHTGAGFQDAALFALLRSDRQK</sequence>
<dbReference type="AlphaFoldDB" id="A0A1G8SUM5"/>
<dbReference type="Pfam" id="PF13302">
    <property type="entry name" value="Acetyltransf_3"/>
    <property type="match status" value="1"/>
</dbReference>
<accession>A0A1G8SUM5</accession>
<feature type="domain" description="N-acetyltransferase" evidence="1">
    <location>
        <begin position="16"/>
        <end position="181"/>
    </location>
</feature>
<dbReference type="STRING" id="1174501.SAMN05216192_11547"/>
<organism evidence="2 3">
    <name type="scientific">Paenibacillus typhae</name>
    <dbReference type="NCBI Taxonomy" id="1174501"/>
    <lineage>
        <taxon>Bacteria</taxon>
        <taxon>Bacillati</taxon>
        <taxon>Bacillota</taxon>
        <taxon>Bacilli</taxon>
        <taxon>Bacillales</taxon>
        <taxon>Paenibacillaceae</taxon>
        <taxon>Paenibacillus</taxon>
    </lineage>
</organism>
<dbReference type="PANTHER" id="PTHR43792:SF9">
    <property type="entry name" value="RIBOSOMAL-PROTEIN-ALANINE ACETYLTRANSFERASE"/>
    <property type="match status" value="1"/>
</dbReference>
<dbReference type="GO" id="GO:0008999">
    <property type="term" value="F:protein-N-terminal-alanine acetyltransferase activity"/>
    <property type="evidence" value="ECO:0007669"/>
    <property type="project" value="TreeGrafter"/>
</dbReference>
<dbReference type="PANTHER" id="PTHR43792">
    <property type="entry name" value="GNAT FAMILY, PUTATIVE (AFU_ORTHOLOGUE AFUA_3G00765)-RELATED-RELATED"/>
    <property type="match status" value="1"/>
</dbReference>
<dbReference type="SUPFAM" id="SSF55729">
    <property type="entry name" value="Acyl-CoA N-acyltransferases (Nat)"/>
    <property type="match status" value="1"/>
</dbReference>
<dbReference type="InterPro" id="IPR051531">
    <property type="entry name" value="N-acetyltransferase"/>
</dbReference>
<reference evidence="3" key="1">
    <citation type="submission" date="2016-10" db="EMBL/GenBank/DDBJ databases">
        <authorList>
            <person name="Varghese N."/>
            <person name="Submissions S."/>
        </authorList>
    </citation>
    <scope>NUCLEOTIDE SEQUENCE [LARGE SCALE GENOMIC DNA]</scope>
    <source>
        <strain evidence="3">CGMCC 1.11012</strain>
    </source>
</reference>
<dbReference type="Gene3D" id="3.40.630.30">
    <property type="match status" value="1"/>
</dbReference>
<evidence type="ECO:0000313" key="2">
    <source>
        <dbReference type="EMBL" id="SDJ32280.1"/>
    </source>
</evidence>
<dbReference type="InterPro" id="IPR000182">
    <property type="entry name" value="GNAT_dom"/>
</dbReference>
<keyword evidence="2" id="KW-0808">Transferase</keyword>